<gene>
    <name evidence="1 2" type="primary">Smap2</name>
    <name evidence="2" type="synonym">Smap1l</name>
</gene>
<sequence length="136" mass="15173">MKEVPQSDNPCVLGQFGPGPRVRQALPMKMSKNIIPLHSECFQDLGLQDSLLQSAFISTKDSMKVVPHTNIPLAHLLPTLSRIWPVTRRPTPTRKCGAQRVHCLYACGCVDPTCRLPICSGCIFVFYSSRFTTERS</sequence>
<dbReference type="AGR" id="MGI:1917030"/>
<proteinExistence type="evidence at transcript level"/>
<reference evidence="1" key="1">
    <citation type="journal article" date="2004" name="Genome Res.">
        <title>The status, quality, and expansion of the NIH full-length cDNA project: the Mammalian Gene Collection (MGC).</title>
        <authorList>
            <consortium name="The MGC Project Team"/>
            <person name="Gerhard D.S."/>
            <person name="Wagner L."/>
            <person name="Feingold E.A."/>
            <person name="Shenmen C.M."/>
            <person name="Grouse L.H."/>
            <person name="Schuler G."/>
            <person name="Klein S.L."/>
            <person name="Old S."/>
            <person name="Rasooly R."/>
            <person name="Good P."/>
            <person name="Guyer M."/>
            <person name="Peck A.M."/>
            <person name="Derge J.G."/>
            <person name="Lipman D."/>
            <person name="Collins F.S."/>
            <person name="Jang W."/>
            <person name="Sherry S."/>
            <person name="Feolo M."/>
            <person name="Misquitta L."/>
            <person name="Lee E."/>
            <person name="Rotmistrovsky K."/>
            <person name="Greenhut S.F."/>
            <person name="Schaefer C.F."/>
            <person name="Buetow K."/>
            <person name="Bonner T.I."/>
            <person name="Haussler D."/>
            <person name="Kent J."/>
            <person name="Kiekhaus M."/>
            <person name="Furey T."/>
            <person name="Brent M."/>
            <person name="Prange C."/>
            <person name="Schreiber K."/>
            <person name="Shapiro N."/>
            <person name="Bhat N.K."/>
            <person name="Hopkins R.F."/>
            <person name="Hsie F."/>
            <person name="Driscoll T."/>
            <person name="Soares M.B."/>
            <person name="Casavant T.L."/>
            <person name="Scheetz T.E."/>
            <person name="Brown-stein M.J."/>
            <person name="Usdin T.B."/>
            <person name="Toshiyuki S."/>
            <person name="Carninci P."/>
            <person name="Piao Y."/>
            <person name="Dudekula D.B."/>
            <person name="Ko M.S."/>
            <person name="Kawakami K."/>
            <person name="Suzuki Y."/>
            <person name="Sugano S."/>
            <person name="Gruber C.E."/>
            <person name="Smith M.R."/>
            <person name="Simmons B."/>
            <person name="Moore T."/>
            <person name="Waterman R."/>
            <person name="Johnson S.L."/>
            <person name="Ruan Y."/>
            <person name="Wei C.L."/>
            <person name="Mathavan S."/>
            <person name="Gunaratne P.H."/>
            <person name="Wu J."/>
            <person name="Garcia A.M."/>
            <person name="Hulyk S.W."/>
            <person name="Fuh E."/>
            <person name="Yuan Y."/>
            <person name="Sneed A."/>
            <person name="Kowis C."/>
            <person name="Hodgson A."/>
            <person name="Muzny D.M."/>
            <person name="McPherson J."/>
            <person name="Gibbs R.A."/>
            <person name="Fahey J."/>
            <person name="Helton E."/>
            <person name="Ketteman M."/>
            <person name="Madan A."/>
            <person name="Rodrigues S."/>
            <person name="Sanchez A."/>
            <person name="Whiting M."/>
            <person name="Madari A."/>
            <person name="Young A.C."/>
            <person name="Wetherby K.D."/>
            <person name="Granite S.J."/>
            <person name="Kwong P.N."/>
            <person name="Brinkley C.P."/>
            <person name="Pearson R.L."/>
            <person name="Bouffard G.G."/>
            <person name="Blakesly R.W."/>
            <person name="Green E.D."/>
            <person name="Dickson M.C."/>
            <person name="Rodriguez A.C."/>
            <person name="Grimwood J."/>
            <person name="Schmutz J."/>
            <person name="Myers R.M."/>
            <person name="Butterfield Y.S."/>
            <person name="Griffith M."/>
            <person name="Griffith O.L."/>
            <person name="Krzywinski M.I."/>
            <person name="Liao N."/>
            <person name="Morin R."/>
            <person name="Morrin R."/>
            <person name="Palmquist D."/>
            <person name="Petrescu A.S."/>
            <person name="Skalska U."/>
            <person name="Smailus D.E."/>
            <person name="Stott J.M."/>
            <person name="Schnerch A."/>
            <person name="Schein J.E."/>
            <person name="Jones S.J."/>
            <person name="Holt R.A."/>
            <person name="Baross A."/>
            <person name="Marra M.A."/>
            <person name="Clifton S."/>
            <person name="Makowski K.A."/>
            <person name="Bosak S."/>
            <person name="Malek J."/>
        </authorList>
    </citation>
    <scope>NUCLEOTIDE SEQUENCE [LARGE SCALE MRNA]</scope>
    <source>
        <strain evidence="1">C57BL/6J</strain>
        <tissue evidence="1">Mammary gland</tissue>
    </source>
</reference>
<dbReference type="AlphaFoldDB" id="Q80WB9"/>
<evidence type="ECO:0000313" key="2">
    <source>
        <dbReference type="MGI" id="MGI:1917030"/>
    </source>
</evidence>
<name>Q80WB9_MOUSE</name>
<evidence type="ECO:0000313" key="1">
    <source>
        <dbReference type="EMBL" id="AAH51481.1"/>
    </source>
</evidence>
<accession>Q80WB9</accession>
<dbReference type="MGI" id="MGI:1917030">
    <property type="gene designation" value="Smap2"/>
</dbReference>
<organism evidence="1">
    <name type="scientific">Mus musculus</name>
    <name type="common">Mouse</name>
    <dbReference type="NCBI Taxonomy" id="10090"/>
    <lineage>
        <taxon>Eukaryota</taxon>
        <taxon>Metazoa</taxon>
        <taxon>Chordata</taxon>
        <taxon>Craniata</taxon>
        <taxon>Vertebrata</taxon>
        <taxon>Euteleostomi</taxon>
        <taxon>Mammalia</taxon>
        <taxon>Eutheria</taxon>
        <taxon>Euarchontoglires</taxon>
        <taxon>Glires</taxon>
        <taxon>Rodentia</taxon>
        <taxon>Myomorpha</taxon>
        <taxon>Muroidea</taxon>
        <taxon>Muridae</taxon>
        <taxon>Murinae</taxon>
        <taxon>Mus</taxon>
        <taxon>Mus</taxon>
    </lineage>
</organism>
<dbReference type="EMBL" id="BC051481">
    <property type="protein sequence ID" value="AAH51481.1"/>
    <property type="molecule type" value="mRNA"/>
</dbReference>
<protein>
    <submittedName>
        <fullName evidence="1">Smap2 protein</fullName>
    </submittedName>
</protein>